<organism evidence="2">
    <name type="scientific">Arundo donax</name>
    <name type="common">Giant reed</name>
    <name type="synonym">Donax arundinaceus</name>
    <dbReference type="NCBI Taxonomy" id="35708"/>
    <lineage>
        <taxon>Eukaryota</taxon>
        <taxon>Viridiplantae</taxon>
        <taxon>Streptophyta</taxon>
        <taxon>Embryophyta</taxon>
        <taxon>Tracheophyta</taxon>
        <taxon>Spermatophyta</taxon>
        <taxon>Magnoliopsida</taxon>
        <taxon>Liliopsida</taxon>
        <taxon>Poales</taxon>
        <taxon>Poaceae</taxon>
        <taxon>PACMAD clade</taxon>
        <taxon>Arundinoideae</taxon>
        <taxon>Arundineae</taxon>
        <taxon>Arundo</taxon>
    </lineage>
</organism>
<protein>
    <submittedName>
        <fullName evidence="2">Uncharacterized protein</fullName>
    </submittedName>
</protein>
<sequence>MYSVMGMDHFNHFENGIWMEELQLYQENNNPKPSNGNADTGIMVRRRNATASASNISPSARKVKLQVGVKRMVTSDSESINRTIKFADNSSHLDLMTNVEHRKKHDADGATVAKANEGHHNRGYFQGIKNAFRCSSAGFNILFAVCMIGVATVVLHEHYRPVISL</sequence>
<dbReference type="EMBL" id="GBRH01221168">
    <property type="protein sequence ID" value="JAD76727.1"/>
    <property type="molecule type" value="Transcribed_RNA"/>
</dbReference>
<dbReference type="AlphaFoldDB" id="A0A0A9CZ09"/>
<keyword evidence="1" id="KW-0812">Transmembrane</keyword>
<evidence type="ECO:0000313" key="2">
    <source>
        <dbReference type="EMBL" id="JAD76727.1"/>
    </source>
</evidence>
<keyword evidence="1" id="KW-0472">Membrane</keyword>
<name>A0A0A9CZ09_ARUDO</name>
<reference evidence="2" key="2">
    <citation type="journal article" date="2015" name="Data Brief">
        <title>Shoot transcriptome of the giant reed, Arundo donax.</title>
        <authorList>
            <person name="Barrero R.A."/>
            <person name="Guerrero F.D."/>
            <person name="Moolhuijzen P."/>
            <person name="Goolsby J.A."/>
            <person name="Tidwell J."/>
            <person name="Bellgard S.E."/>
            <person name="Bellgard M.I."/>
        </authorList>
    </citation>
    <scope>NUCLEOTIDE SEQUENCE</scope>
    <source>
        <tissue evidence="2">Shoot tissue taken approximately 20 cm above the soil surface</tissue>
    </source>
</reference>
<accession>A0A0A9CZ09</accession>
<reference evidence="2" key="1">
    <citation type="submission" date="2014-09" db="EMBL/GenBank/DDBJ databases">
        <authorList>
            <person name="Magalhaes I.L.F."/>
            <person name="Oliveira U."/>
            <person name="Santos F.R."/>
            <person name="Vidigal T.H.D.A."/>
            <person name="Brescovit A.D."/>
            <person name="Santos A.J."/>
        </authorList>
    </citation>
    <scope>NUCLEOTIDE SEQUENCE</scope>
    <source>
        <tissue evidence="2">Shoot tissue taken approximately 20 cm above the soil surface</tissue>
    </source>
</reference>
<proteinExistence type="predicted"/>
<evidence type="ECO:0000256" key="1">
    <source>
        <dbReference type="SAM" id="Phobius"/>
    </source>
</evidence>
<keyword evidence="1" id="KW-1133">Transmembrane helix</keyword>
<feature type="transmembrane region" description="Helical" evidence="1">
    <location>
        <begin position="137"/>
        <end position="155"/>
    </location>
</feature>